<dbReference type="GeneID" id="17253695"/>
<feature type="chain" id="PRO_5044053574" description="Plastid lipid-associated protein/fibrillin conserved domain-containing protein" evidence="3">
    <location>
        <begin position="19"/>
        <end position="235"/>
    </location>
</feature>
<dbReference type="InterPro" id="IPR039633">
    <property type="entry name" value="PAP"/>
</dbReference>
<dbReference type="KEGG" id="ehx:EMIHUDRAFT_106570"/>
<dbReference type="KEGG" id="ehx:EMIHUDRAFT_238400"/>
<dbReference type="RefSeq" id="XP_005759974.1">
    <property type="nucleotide sequence ID" value="XM_005759917.1"/>
</dbReference>
<sequence length="235" mass="24923">MCVLRLLLVSLLAPTSFGFAAGGISSLESQVARLASSATTSRSELEDRLAELVSESGGGIPDPALSPMIEGDWELLYTTKSSFDWRNPLGRRADGTTPGVEGWFAALSGGGESAAAASSSPIQRAVTSAFSVTQSIRGLQGGAARGRVEQLVRTPLGELRLNAAATARPAAPRRVSFAFDEGYFQTEQGLRLPYPVPFKLLGKEAEGWLDTEFLGDELRISTGNKGTTFVLRRGD</sequence>
<dbReference type="InterPro" id="IPR006843">
    <property type="entry name" value="PAP/fibrillin_dom"/>
</dbReference>
<comment type="subcellular location">
    <subcellularLocation>
        <location evidence="1">Plastid</location>
    </subcellularLocation>
</comment>
<accession>A0A0D3I8G0</accession>
<dbReference type="STRING" id="2903.R1ECU5"/>
<reference evidence="5" key="2">
    <citation type="submission" date="2024-10" db="UniProtKB">
        <authorList>
            <consortium name="EnsemblProtists"/>
        </authorList>
    </citation>
    <scope>IDENTIFICATION</scope>
</reference>
<dbReference type="AlphaFoldDB" id="A0A0D3I8G0"/>
<feature type="domain" description="Plastid lipid-associated protein/fibrillin conserved" evidence="4">
    <location>
        <begin position="127"/>
        <end position="231"/>
    </location>
</feature>
<dbReference type="GO" id="GO:0009536">
    <property type="term" value="C:plastid"/>
    <property type="evidence" value="ECO:0007669"/>
    <property type="project" value="UniProtKB-SubCell"/>
</dbReference>
<evidence type="ECO:0000256" key="2">
    <source>
        <dbReference type="ARBA" id="ARBA00022640"/>
    </source>
</evidence>
<dbReference type="HOGENOM" id="CLU_080270_0_0_1"/>
<dbReference type="PANTHER" id="PTHR31906">
    <property type="entry name" value="PLASTID-LIPID-ASSOCIATED PROTEIN 4, CHLOROPLASTIC-RELATED"/>
    <property type="match status" value="1"/>
</dbReference>
<protein>
    <recommendedName>
        <fullName evidence="4">Plastid lipid-associated protein/fibrillin conserved domain-containing protein</fullName>
    </recommendedName>
</protein>
<evidence type="ECO:0000313" key="6">
    <source>
        <dbReference type="Proteomes" id="UP000013827"/>
    </source>
</evidence>
<dbReference type="PaxDb" id="2903-EOD07545"/>
<proteinExistence type="predicted"/>
<feature type="signal peptide" evidence="3">
    <location>
        <begin position="1"/>
        <end position="18"/>
    </location>
</feature>
<keyword evidence="6" id="KW-1185">Reference proteome</keyword>
<reference evidence="6" key="1">
    <citation type="journal article" date="2013" name="Nature">
        <title>Pan genome of the phytoplankton Emiliania underpins its global distribution.</title>
        <authorList>
            <person name="Read B.A."/>
            <person name="Kegel J."/>
            <person name="Klute M.J."/>
            <person name="Kuo A."/>
            <person name="Lefebvre S.C."/>
            <person name="Maumus F."/>
            <person name="Mayer C."/>
            <person name="Miller J."/>
            <person name="Monier A."/>
            <person name="Salamov A."/>
            <person name="Young J."/>
            <person name="Aguilar M."/>
            <person name="Claverie J.M."/>
            <person name="Frickenhaus S."/>
            <person name="Gonzalez K."/>
            <person name="Herman E.K."/>
            <person name="Lin Y.C."/>
            <person name="Napier J."/>
            <person name="Ogata H."/>
            <person name="Sarno A.F."/>
            <person name="Shmutz J."/>
            <person name="Schroeder D."/>
            <person name="de Vargas C."/>
            <person name="Verret F."/>
            <person name="von Dassow P."/>
            <person name="Valentin K."/>
            <person name="Van de Peer Y."/>
            <person name="Wheeler G."/>
            <person name="Dacks J.B."/>
            <person name="Delwiche C.F."/>
            <person name="Dyhrman S.T."/>
            <person name="Glockner G."/>
            <person name="John U."/>
            <person name="Richards T."/>
            <person name="Worden A.Z."/>
            <person name="Zhang X."/>
            <person name="Grigoriev I.V."/>
            <person name="Allen A.E."/>
            <person name="Bidle K."/>
            <person name="Borodovsky M."/>
            <person name="Bowler C."/>
            <person name="Brownlee C."/>
            <person name="Cock J.M."/>
            <person name="Elias M."/>
            <person name="Gladyshev V.N."/>
            <person name="Groth M."/>
            <person name="Guda C."/>
            <person name="Hadaegh A."/>
            <person name="Iglesias-Rodriguez M.D."/>
            <person name="Jenkins J."/>
            <person name="Jones B.M."/>
            <person name="Lawson T."/>
            <person name="Leese F."/>
            <person name="Lindquist E."/>
            <person name="Lobanov A."/>
            <person name="Lomsadze A."/>
            <person name="Malik S.B."/>
            <person name="Marsh M.E."/>
            <person name="Mackinder L."/>
            <person name="Mock T."/>
            <person name="Mueller-Roeber B."/>
            <person name="Pagarete A."/>
            <person name="Parker M."/>
            <person name="Probert I."/>
            <person name="Quesneville H."/>
            <person name="Raines C."/>
            <person name="Rensing S.A."/>
            <person name="Riano-Pachon D.M."/>
            <person name="Richier S."/>
            <person name="Rokitta S."/>
            <person name="Shiraiwa Y."/>
            <person name="Soanes D.M."/>
            <person name="van der Giezen M."/>
            <person name="Wahlund T.M."/>
            <person name="Williams B."/>
            <person name="Wilson W."/>
            <person name="Wolfe G."/>
            <person name="Wurch L.L."/>
        </authorList>
    </citation>
    <scope>NUCLEOTIDE SEQUENCE</scope>
</reference>
<dbReference type="Pfam" id="PF04755">
    <property type="entry name" value="PAP_fibrillin"/>
    <property type="match status" value="1"/>
</dbReference>
<dbReference type="OMA" id="IQARSRC"/>
<keyword evidence="2" id="KW-0934">Plastid</keyword>
<dbReference type="eggNOG" id="ENOG502QUCQ">
    <property type="taxonomic scope" value="Eukaryota"/>
</dbReference>
<evidence type="ECO:0000256" key="3">
    <source>
        <dbReference type="SAM" id="SignalP"/>
    </source>
</evidence>
<dbReference type="GeneID" id="17270023"/>
<evidence type="ECO:0000259" key="4">
    <source>
        <dbReference type="Pfam" id="PF04755"/>
    </source>
</evidence>
<keyword evidence="3" id="KW-0732">Signal</keyword>
<organism evidence="5 6">
    <name type="scientific">Emiliania huxleyi (strain CCMP1516)</name>
    <dbReference type="NCBI Taxonomy" id="280463"/>
    <lineage>
        <taxon>Eukaryota</taxon>
        <taxon>Haptista</taxon>
        <taxon>Haptophyta</taxon>
        <taxon>Prymnesiophyceae</taxon>
        <taxon>Isochrysidales</taxon>
        <taxon>Noelaerhabdaceae</taxon>
        <taxon>Emiliania</taxon>
    </lineage>
</organism>
<dbReference type="Proteomes" id="UP000013827">
    <property type="component" value="Unassembled WGS sequence"/>
</dbReference>
<name>A0A0D3I8G0_EMIH1</name>
<evidence type="ECO:0000256" key="1">
    <source>
        <dbReference type="ARBA" id="ARBA00004474"/>
    </source>
</evidence>
<dbReference type="EnsemblProtists" id="EOD07545">
    <property type="protein sequence ID" value="EOD07545"/>
    <property type="gene ID" value="EMIHUDRAFT_106570"/>
</dbReference>
<evidence type="ECO:0000313" key="5">
    <source>
        <dbReference type="EnsemblProtists" id="EOD07545"/>
    </source>
</evidence>
<dbReference type="RefSeq" id="XP_005776909.1">
    <property type="nucleotide sequence ID" value="XM_005776852.1"/>
</dbReference>
<dbReference type="EnsemblProtists" id="EOD24480">
    <property type="protein sequence ID" value="EOD24480"/>
    <property type="gene ID" value="EMIHUDRAFT_238400"/>
</dbReference>